<feature type="non-terminal residue" evidence="1">
    <location>
        <position position="79"/>
    </location>
</feature>
<dbReference type="AlphaFoldDB" id="A0A1A8EZU9"/>
<name>A0A1A8EZU9_9TELE</name>
<accession>A0A1A8EZU9</accession>
<sequence>HFWFPVTPLENILEFRAFPGLLSCSHRTSGRSSHRSPPLPVSPLSCSPLAPSLLVDSPRHPNYPPSLLTYQVPVSLMGH</sequence>
<reference evidence="1" key="1">
    <citation type="submission" date="2016-05" db="EMBL/GenBank/DDBJ databases">
        <authorList>
            <person name="Lavstsen T."/>
            <person name="Jespersen J.S."/>
        </authorList>
    </citation>
    <scope>NUCLEOTIDE SEQUENCE</scope>
    <source>
        <tissue evidence="1">Brain</tissue>
    </source>
</reference>
<evidence type="ECO:0000313" key="1">
    <source>
        <dbReference type="EMBL" id="SBQ52051.1"/>
    </source>
</evidence>
<gene>
    <name evidence="1" type="primary">Nfu_g_1_018020</name>
</gene>
<feature type="non-terminal residue" evidence="1">
    <location>
        <position position="1"/>
    </location>
</feature>
<proteinExistence type="predicted"/>
<dbReference type="EMBL" id="HAEB01005524">
    <property type="protein sequence ID" value="SBQ52051.1"/>
    <property type="molecule type" value="Transcribed_RNA"/>
</dbReference>
<organism evidence="1">
    <name type="scientific">Nothobranchius korthausae</name>
    <dbReference type="NCBI Taxonomy" id="1143690"/>
    <lineage>
        <taxon>Eukaryota</taxon>
        <taxon>Metazoa</taxon>
        <taxon>Chordata</taxon>
        <taxon>Craniata</taxon>
        <taxon>Vertebrata</taxon>
        <taxon>Euteleostomi</taxon>
        <taxon>Actinopterygii</taxon>
        <taxon>Neopterygii</taxon>
        <taxon>Teleostei</taxon>
        <taxon>Neoteleostei</taxon>
        <taxon>Acanthomorphata</taxon>
        <taxon>Ovalentaria</taxon>
        <taxon>Atherinomorphae</taxon>
        <taxon>Cyprinodontiformes</taxon>
        <taxon>Nothobranchiidae</taxon>
        <taxon>Nothobranchius</taxon>
    </lineage>
</organism>
<protein>
    <submittedName>
        <fullName evidence="1">Uncharacterized protein</fullName>
    </submittedName>
</protein>
<reference evidence="1" key="2">
    <citation type="submission" date="2016-06" db="EMBL/GenBank/DDBJ databases">
        <title>The genome of a short-lived fish provides insights into sex chromosome evolution and the genetic control of aging.</title>
        <authorList>
            <person name="Reichwald K."/>
            <person name="Felder M."/>
            <person name="Petzold A."/>
            <person name="Koch P."/>
            <person name="Groth M."/>
            <person name="Platzer M."/>
        </authorList>
    </citation>
    <scope>NUCLEOTIDE SEQUENCE</scope>
    <source>
        <tissue evidence="1">Brain</tissue>
    </source>
</reference>